<organism evidence="3 4">
    <name type="scientific">Dichanthelium oligosanthes</name>
    <dbReference type="NCBI Taxonomy" id="888268"/>
    <lineage>
        <taxon>Eukaryota</taxon>
        <taxon>Viridiplantae</taxon>
        <taxon>Streptophyta</taxon>
        <taxon>Embryophyta</taxon>
        <taxon>Tracheophyta</taxon>
        <taxon>Spermatophyta</taxon>
        <taxon>Magnoliopsida</taxon>
        <taxon>Liliopsida</taxon>
        <taxon>Poales</taxon>
        <taxon>Poaceae</taxon>
        <taxon>PACMAD clade</taxon>
        <taxon>Panicoideae</taxon>
        <taxon>Panicodae</taxon>
        <taxon>Paniceae</taxon>
        <taxon>Dichantheliinae</taxon>
        <taxon>Dichanthelium</taxon>
    </lineage>
</organism>
<evidence type="ECO:0000313" key="4">
    <source>
        <dbReference type="Proteomes" id="UP000095767"/>
    </source>
</evidence>
<reference evidence="3 4" key="1">
    <citation type="submission" date="2016-09" db="EMBL/GenBank/DDBJ databases">
        <title>The draft genome of Dichanthelium oligosanthes: A C3 panicoid grass species.</title>
        <authorList>
            <person name="Studer A.J."/>
            <person name="Schnable J.C."/>
            <person name="Brutnell T.P."/>
        </authorList>
    </citation>
    <scope>NUCLEOTIDE SEQUENCE [LARGE SCALE GENOMIC DNA]</scope>
    <source>
        <strain evidence="4">cv. Kellogg 1175</strain>
        <tissue evidence="3">Leaf</tissue>
    </source>
</reference>
<protein>
    <submittedName>
        <fullName evidence="3">Uncharacterized protein</fullName>
    </submittedName>
</protein>
<keyword evidence="2" id="KW-1133">Transmembrane helix</keyword>
<keyword evidence="4" id="KW-1185">Reference proteome</keyword>
<name>A0A1E5VTR7_9POAL</name>
<dbReference type="OrthoDB" id="660007at2759"/>
<feature type="region of interest" description="Disordered" evidence="1">
    <location>
        <begin position="187"/>
        <end position="206"/>
    </location>
</feature>
<dbReference type="AlphaFoldDB" id="A0A1E5VTR7"/>
<evidence type="ECO:0000313" key="3">
    <source>
        <dbReference type="EMBL" id="OEL28500.1"/>
    </source>
</evidence>
<feature type="transmembrane region" description="Helical" evidence="2">
    <location>
        <begin position="20"/>
        <end position="44"/>
    </location>
</feature>
<dbReference type="EMBL" id="LWDX02029904">
    <property type="protein sequence ID" value="OEL28500.1"/>
    <property type="molecule type" value="Genomic_DNA"/>
</dbReference>
<sequence>MGVHAAETEDGGGCCDMRAVFWEILPGILGALLALVIMVPLLYYPFQWSVDNGKSPEYSVAVAAFSGLDPARAIMDPTFDLTVRIKEPRKWSTACVERDTTAVVSYRGARLASGPVPGFCGRNENTTEAGSVMAWGTAVPVPQFARDRLAEELARGEAAVDVALMGPARYCVQCVQTVIECKPRLGRGEASPPCSVRYEHPTLPDDPARRLQEARKQLRTPQEPVMGGMEFYVSQIATSS</sequence>
<keyword evidence="2" id="KW-0812">Transmembrane</keyword>
<comment type="caution">
    <text evidence="3">The sequence shown here is derived from an EMBL/GenBank/DDBJ whole genome shotgun (WGS) entry which is preliminary data.</text>
</comment>
<keyword evidence="2" id="KW-0472">Membrane</keyword>
<proteinExistence type="predicted"/>
<dbReference type="Proteomes" id="UP000095767">
    <property type="component" value="Unassembled WGS sequence"/>
</dbReference>
<gene>
    <name evidence="3" type="ORF">BAE44_0010478</name>
</gene>
<dbReference type="PANTHER" id="PTHR33994:SF20">
    <property type="entry name" value="OS02G0619500 PROTEIN"/>
    <property type="match status" value="1"/>
</dbReference>
<dbReference type="PANTHER" id="PTHR33994">
    <property type="entry name" value="OS04G0515000 PROTEIN"/>
    <property type="match status" value="1"/>
</dbReference>
<evidence type="ECO:0000256" key="2">
    <source>
        <dbReference type="SAM" id="Phobius"/>
    </source>
</evidence>
<feature type="compositionally biased region" description="Basic and acidic residues" evidence="1">
    <location>
        <begin position="197"/>
        <end position="206"/>
    </location>
</feature>
<accession>A0A1E5VTR7</accession>
<evidence type="ECO:0000256" key="1">
    <source>
        <dbReference type="SAM" id="MobiDB-lite"/>
    </source>
</evidence>